<feature type="transmembrane region" description="Helical" evidence="5">
    <location>
        <begin position="21"/>
        <end position="40"/>
    </location>
</feature>
<evidence type="ECO:0000256" key="1">
    <source>
        <dbReference type="ARBA" id="ARBA00004127"/>
    </source>
</evidence>
<evidence type="ECO:0000256" key="4">
    <source>
        <dbReference type="ARBA" id="ARBA00023136"/>
    </source>
</evidence>
<feature type="domain" description="DUF202" evidence="6">
    <location>
        <begin position="9"/>
        <end position="68"/>
    </location>
</feature>
<dbReference type="RefSeq" id="WP_131050042.1">
    <property type="nucleotide sequence ID" value="NZ_CP112887.1"/>
</dbReference>
<name>A0AAJ5UEV6_9ENTR</name>
<evidence type="ECO:0000259" key="6">
    <source>
        <dbReference type="Pfam" id="PF02656"/>
    </source>
</evidence>
<keyword evidence="4 5" id="KW-0472">Membrane</keyword>
<evidence type="ECO:0000256" key="3">
    <source>
        <dbReference type="ARBA" id="ARBA00022989"/>
    </source>
</evidence>
<organism evidence="7 8">
    <name type="scientific">Klebsiella electrica</name>
    <dbReference type="NCBI Taxonomy" id="1259973"/>
    <lineage>
        <taxon>Bacteria</taxon>
        <taxon>Pseudomonadati</taxon>
        <taxon>Pseudomonadota</taxon>
        <taxon>Gammaproteobacteria</taxon>
        <taxon>Enterobacterales</taxon>
        <taxon>Enterobacteriaceae</taxon>
        <taxon>Klebsiella/Raoultella group</taxon>
        <taxon>Klebsiella</taxon>
    </lineage>
</organism>
<keyword evidence="3 5" id="KW-1133">Transmembrane helix</keyword>
<evidence type="ECO:0000256" key="2">
    <source>
        <dbReference type="ARBA" id="ARBA00022692"/>
    </source>
</evidence>
<proteinExistence type="predicted"/>
<sequence length="109" mass="11754">MTITPRPRDPGLQPERTALSWQRTTFCVLLLALAAMRGGFSRGEMAVVALGGGAAALAVVLMVVSYCRQKQAVMERELTTHASLLIKRLLSIILSLVALSLVLPALLRL</sequence>
<protein>
    <submittedName>
        <fullName evidence="7">DUF202 domain-containing protein</fullName>
    </submittedName>
</protein>
<dbReference type="InterPro" id="IPR003807">
    <property type="entry name" value="DUF202"/>
</dbReference>
<keyword evidence="2 5" id="KW-0812">Transmembrane</keyword>
<dbReference type="AlphaFoldDB" id="A0AAJ5UEV6"/>
<dbReference type="Pfam" id="PF02656">
    <property type="entry name" value="DUF202"/>
    <property type="match status" value="1"/>
</dbReference>
<keyword evidence="8" id="KW-1185">Reference proteome</keyword>
<comment type="subcellular location">
    <subcellularLocation>
        <location evidence="1">Endomembrane system</location>
        <topology evidence="1">Multi-pass membrane protein</topology>
    </subcellularLocation>
</comment>
<accession>A0AAJ5UEV6</accession>
<feature type="transmembrane region" description="Helical" evidence="5">
    <location>
        <begin position="88"/>
        <end position="107"/>
    </location>
</feature>
<feature type="transmembrane region" description="Helical" evidence="5">
    <location>
        <begin position="46"/>
        <end position="67"/>
    </location>
</feature>
<dbReference type="EMBL" id="CP112887">
    <property type="protein sequence ID" value="WBW61222.1"/>
    <property type="molecule type" value="Genomic_DNA"/>
</dbReference>
<dbReference type="Proteomes" id="UP001210130">
    <property type="component" value="Chromosome"/>
</dbReference>
<evidence type="ECO:0000256" key="5">
    <source>
        <dbReference type="SAM" id="Phobius"/>
    </source>
</evidence>
<evidence type="ECO:0000313" key="8">
    <source>
        <dbReference type="Proteomes" id="UP001210130"/>
    </source>
</evidence>
<dbReference type="GO" id="GO:0012505">
    <property type="term" value="C:endomembrane system"/>
    <property type="evidence" value="ECO:0007669"/>
    <property type="project" value="UniProtKB-SubCell"/>
</dbReference>
<reference evidence="7 8" key="1">
    <citation type="journal article" date="2023" name="Microbiol. Resour. Announc.">
        <title>Complete Genome Sequence of the First Colistin-Resistant Raoultella electrica Strain.</title>
        <authorList>
            <person name="Aldeia C."/>
            <person name="Campos-Madueno E.I."/>
            <person name="Sendi P."/>
            <person name="Endimiani A."/>
        </authorList>
    </citation>
    <scope>NUCLEOTIDE SEQUENCE [LARGE SCALE GENOMIC DNA]</scope>
    <source>
        <strain evidence="7 8">S2-IND-01-C</strain>
    </source>
</reference>
<evidence type="ECO:0000313" key="7">
    <source>
        <dbReference type="EMBL" id="WBW61222.1"/>
    </source>
</evidence>
<gene>
    <name evidence="7" type="ORF">OR613_25265</name>
</gene>